<accession>A0A822MWG4</accession>
<organism evidence="1 2">
    <name type="scientific">Vibrio crassostreae</name>
    <dbReference type="NCBI Taxonomy" id="246167"/>
    <lineage>
        <taxon>Bacteria</taxon>
        <taxon>Pseudomonadati</taxon>
        <taxon>Pseudomonadota</taxon>
        <taxon>Gammaproteobacteria</taxon>
        <taxon>Vibrionales</taxon>
        <taxon>Vibrionaceae</taxon>
        <taxon>Vibrio</taxon>
    </lineage>
</organism>
<comment type="caution">
    <text evidence="1">The sequence shown here is derived from an EMBL/GenBank/DDBJ whole genome shotgun (WGS) entry which is preliminary data.</text>
</comment>
<sequence length="52" mass="5804">MMGFIDTLIIAFLTGGVSSLGTIAALKTDINWIKRVQQDQEQRIRKLEDPNG</sequence>
<evidence type="ECO:0000313" key="2">
    <source>
        <dbReference type="Proteomes" id="UP000049495"/>
    </source>
</evidence>
<protein>
    <submittedName>
        <fullName evidence="1">Uncharacterized protein</fullName>
    </submittedName>
</protein>
<proteinExistence type="predicted"/>
<dbReference type="Proteomes" id="UP000049495">
    <property type="component" value="Unassembled WGS sequence"/>
</dbReference>
<gene>
    <name evidence="1" type="ORF">VCR5J5_1440009</name>
</gene>
<dbReference type="RefSeq" id="WP_210443537.1">
    <property type="nucleotide sequence ID" value="NZ_JAFNBT010000010.1"/>
</dbReference>
<reference evidence="2" key="1">
    <citation type="submission" date="2014-06" db="EMBL/GenBank/DDBJ databases">
        <authorList>
            <person name="Le Roux Frederique"/>
        </authorList>
    </citation>
    <scope>NUCLEOTIDE SEQUENCE [LARGE SCALE GENOMIC DNA]</scope>
    <source>
        <strain evidence="2">J5-5</strain>
    </source>
</reference>
<name>A0A822MWG4_9VIBR</name>
<dbReference type="AlphaFoldDB" id="A0A822MWG4"/>
<evidence type="ECO:0000313" key="1">
    <source>
        <dbReference type="EMBL" id="CDT08363.1"/>
    </source>
</evidence>
<dbReference type="EMBL" id="CCJV01000051">
    <property type="protein sequence ID" value="CDT08363.1"/>
    <property type="molecule type" value="Genomic_DNA"/>
</dbReference>